<dbReference type="RefSeq" id="WP_094022868.1">
    <property type="nucleotide sequence ID" value="NZ_FXYF01000014.1"/>
</dbReference>
<dbReference type="EMBL" id="FXYF01000014">
    <property type="protein sequence ID" value="SMX48817.1"/>
    <property type="molecule type" value="Genomic_DNA"/>
</dbReference>
<keyword evidence="3" id="KW-1133">Transmembrane helix</keyword>
<evidence type="ECO:0008006" key="6">
    <source>
        <dbReference type="Google" id="ProtNLM"/>
    </source>
</evidence>
<keyword evidence="1" id="KW-0175">Coiled coil</keyword>
<evidence type="ECO:0000256" key="3">
    <source>
        <dbReference type="SAM" id="Phobius"/>
    </source>
</evidence>
<feature type="coiled-coil region" evidence="1">
    <location>
        <begin position="64"/>
        <end position="91"/>
    </location>
</feature>
<reference evidence="4 5" key="1">
    <citation type="submission" date="2017-05" db="EMBL/GenBank/DDBJ databases">
        <authorList>
            <person name="Song R."/>
            <person name="Chenine A.L."/>
            <person name="Ruprecht R.M."/>
        </authorList>
    </citation>
    <scope>NUCLEOTIDE SEQUENCE [LARGE SCALE GENOMIC DNA]</scope>
    <source>
        <strain evidence="4 5">CECT 8898</strain>
    </source>
</reference>
<sequence>MATAEAQTRSTGDPEPGDYERQIRSELAEIRSDLAALTKSLAGFGKARADDAQDLAAEWSDEVLAESRRAVKKLRKQVSRLEKGMESSVREHPLQWFLGAMGIGMVLTMLIQRNRD</sequence>
<evidence type="ECO:0000313" key="5">
    <source>
        <dbReference type="Proteomes" id="UP000207598"/>
    </source>
</evidence>
<evidence type="ECO:0000256" key="2">
    <source>
        <dbReference type="SAM" id="MobiDB-lite"/>
    </source>
</evidence>
<name>A0A238L1E9_9RHOB</name>
<feature type="region of interest" description="Disordered" evidence="2">
    <location>
        <begin position="1"/>
        <end position="21"/>
    </location>
</feature>
<protein>
    <recommendedName>
        <fullName evidence="6">DUF883 domain-containing protein</fullName>
    </recommendedName>
</protein>
<organism evidence="4 5">
    <name type="scientific">Maliponia aquimaris</name>
    <dbReference type="NCBI Taxonomy" id="1673631"/>
    <lineage>
        <taxon>Bacteria</taxon>
        <taxon>Pseudomonadati</taxon>
        <taxon>Pseudomonadota</taxon>
        <taxon>Alphaproteobacteria</taxon>
        <taxon>Rhodobacterales</taxon>
        <taxon>Paracoccaceae</taxon>
        <taxon>Maliponia</taxon>
    </lineage>
</organism>
<evidence type="ECO:0000313" key="4">
    <source>
        <dbReference type="EMBL" id="SMX48817.1"/>
    </source>
</evidence>
<gene>
    <name evidence="4" type="ORF">MAA8898_04119</name>
</gene>
<proteinExistence type="predicted"/>
<feature type="compositionally biased region" description="Polar residues" evidence="2">
    <location>
        <begin position="1"/>
        <end position="11"/>
    </location>
</feature>
<feature type="transmembrane region" description="Helical" evidence="3">
    <location>
        <begin position="94"/>
        <end position="111"/>
    </location>
</feature>
<keyword evidence="3" id="KW-0812">Transmembrane</keyword>
<evidence type="ECO:0000256" key="1">
    <source>
        <dbReference type="SAM" id="Coils"/>
    </source>
</evidence>
<keyword evidence="3" id="KW-0472">Membrane</keyword>
<dbReference type="AlphaFoldDB" id="A0A238L1E9"/>
<accession>A0A238L1E9</accession>
<dbReference type="Proteomes" id="UP000207598">
    <property type="component" value="Unassembled WGS sequence"/>
</dbReference>
<keyword evidence="5" id="KW-1185">Reference proteome</keyword>